<dbReference type="OrthoDB" id="167869at2759"/>
<dbReference type="PANTHER" id="PTHR45125">
    <property type="entry name" value="F21J9.4-RELATED"/>
    <property type="match status" value="1"/>
</dbReference>
<keyword evidence="7" id="KW-1185">Reference proteome</keyword>
<dbReference type="InterPro" id="IPR028002">
    <property type="entry name" value="Myb_DNA-bind_5"/>
</dbReference>
<organism evidence="5">
    <name type="scientific">Brachypodium distachyon</name>
    <name type="common">Purple false brome</name>
    <name type="synonym">Trachynia distachya</name>
    <dbReference type="NCBI Taxonomy" id="15368"/>
    <lineage>
        <taxon>Eukaryota</taxon>
        <taxon>Viridiplantae</taxon>
        <taxon>Streptophyta</taxon>
        <taxon>Embryophyta</taxon>
        <taxon>Tracheophyta</taxon>
        <taxon>Spermatophyta</taxon>
        <taxon>Magnoliopsida</taxon>
        <taxon>Liliopsida</taxon>
        <taxon>Poales</taxon>
        <taxon>Poaceae</taxon>
        <taxon>BOP clade</taxon>
        <taxon>Pooideae</taxon>
        <taxon>Stipodae</taxon>
        <taxon>Brachypodieae</taxon>
        <taxon>Brachypodium</taxon>
    </lineage>
</organism>
<reference evidence="5" key="2">
    <citation type="submission" date="2017-06" db="EMBL/GenBank/DDBJ databases">
        <title>WGS assembly of Brachypodium distachyon.</title>
        <authorList>
            <consortium name="The International Brachypodium Initiative"/>
            <person name="Lucas S."/>
            <person name="Harmon-Smith M."/>
            <person name="Lail K."/>
            <person name="Tice H."/>
            <person name="Grimwood J."/>
            <person name="Bruce D."/>
            <person name="Barry K."/>
            <person name="Shu S."/>
            <person name="Lindquist E."/>
            <person name="Wang M."/>
            <person name="Pitluck S."/>
            <person name="Vogel J.P."/>
            <person name="Garvin D.F."/>
            <person name="Mockler T.C."/>
            <person name="Schmutz J."/>
            <person name="Rokhsar D."/>
            <person name="Bevan M.W."/>
        </authorList>
    </citation>
    <scope>NUCLEOTIDE SEQUENCE</scope>
    <source>
        <strain evidence="5">Bd21</strain>
    </source>
</reference>
<name>A0A2K2DFA7_BRADI</name>
<evidence type="ECO:0000313" key="7">
    <source>
        <dbReference type="Proteomes" id="UP000008810"/>
    </source>
</evidence>
<sequence>STPPVKANNKRKGNFTDREDEVLVAAWLHACMDPIVGTEQKNATYWNRIHEEYESHKPEGSDRNVNSLSHRWSTVKEQVGRVVLMHCWNMLRFEQKWLAQVDRSSQSNKKQKSSSNASPSMSTQEANAIHLNDFEARSPVKADHMKRRIGKKAKKERQHRGKNVTSLEDSNVVMALDVVFSKRTEMEMARETARQEREMARETARQAREDAREASKEKCYVGALAIEQRKYEFEESKMEMEIINKILVHWMMTKKNTTRCCGVISLTDDLKDQFEYVVVLTI</sequence>
<evidence type="ECO:0000313" key="5">
    <source>
        <dbReference type="EMBL" id="PNT72975.1"/>
    </source>
</evidence>
<gene>
    <name evidence="5" type="ORF">BRADI_2g51741v3</name>
</gene>
<feature type="region of interest" description="Disordered" evidence="2">
    <location>
        <begin position="103"/>
        <end position="164"/>
    </location>
</feature>
<evidence type="ECO:0000256" key="2">
    <source>
        <dbReference type="SAM" id="MobiDB-lite"/>
    </source>
</evidence>
<keyword evidence="1" id="KW-0175">Coiled coil</keyword>
<feature type="compositionally biased region" description="Basic residues" evidence="2">
    <location>
        <begin position="144"/>
        <end position="162"/>
    </location>
</feature>
<dbReference type="Gramene" id="PNT72975">
    <property type="protein sequence ID" value="PNT72975"/>
    <property type="gene ID" value="BRADI_2g51741v3"/>
</dbReference>
<reference evidence="5 6" key="1">
    <citation type="journal article" date="2010" name="Nature">
        <title>Genome sequencing and analysis of the model grass Brachypodium distachyon.</title>
        <authorList>
            <consortium name="International Brachypodium Initiative"/>
        </authorList>
    </citation>
    <scope>NUCLEOTIDE SEQUENCE [LARGE SCALE GENOMIC DNA]</scope>
    <source>
        <strain evidence="5 6">Bd21</strain>
    </source>
</reference>
<accession>A0A2K2DFA7</accession>
<dbReference type="InterPro" id="IPR029466">
    <property type="entry name" value="NAM-associated_C"/>
</dbReference>
<feature type="domain" description="No apical meristem-associated C-terminal" evidence="4">
    <location>
        <begin position="84"/>
        <end position="245"/>
    </location>
</feature>
<dbReference type="Proteomes" id="UP000008810">
    <property type="component" value="Chromosome 2"/>
</dbReference>
<reference evidence="6" key="3">
    <citation type="submission" date="2018-08" db="UniProtKB">
        <authorList>
            <consortium name="EnsemblPlants"/>
        </authorList>
    </citation>
    <scope>IDENTIFICATION</scope>
    <source>
        <strain evidence="6">cv. Bd21</strain>
    </source>
</reference>
<proteinExistence type="predicted"/>
<feature type="compositionally biased region" description="Basic and acidic residues" evidence="2">
    <location>
        <begin position="132"/>
        <end position="143"/>
    </location>
</feature>
<dbReference type="AlphaFoldDB" id="A0A2K2DFA7"/>
<dbReference type="EnsemblPlants" id="PNT72975">
    <property type="protein sequence ID" value="PNT72975"/>
    <property type="gene ID" value="BRADI_2g51741v3"/>
</dbReference>
<dbReference type="InParanoid" id="A0A2K2DFA7"/>
<evidence type="ECO:0000313" key="6">
    <source>
        <dbReference type="EnsemblPlants" id="PNT72975"/>
    </source>
</evidence>
<protein>
    <recommendedName>
        <fullName evidence="8">No apical meristem-associated C-terminal domain-containing protein</fullName>
    </recommendedName>
</protein>
<dbReference type="Pfam" id="PF14303">
    <property type="entry name" value="NAM-associated"/>
    <property type="match status" value="1"/>
</dbReference>
<evidence type="ECO:0000259" key="3">
    <source>
        <dbReference type="Pfam" id="PF13873"/>
    </source>
</evidence>
<dbReference type="FunCoup" id="A0A2K2DFA7">
    <property type="interactions" value="12"/>
</dbReference>
<feature type="domain" description="Myb/SANT-like DNA-binding" evidence="3">
    <location>
        <begin position="11"/>
        <end position="81"/>
    </location>
</feature>
<evidence type="ECO:0000256" key="1">
    <source>
        <dbReference type="SAM" id="Coils"/>
    </source>
</evidence>
<dbReference type="EMBL" id="CM000881">
    <property type="protein sequence ID" value="PNT72975.1"/>
    <property type="molecule type" value="Genomic_DNA"/>
</dbReference>
<dbReference type="Pfam" id="PF13873">
    <property type="entry name" value="Myb_DNA-bind_5"/>
    <property type="match status" value="1"/>
</dbReference>
<feature type="non-terminal residue" evidence="5">
    <location>
        <position position="1"/>
    </location>
</feature>
<dbReference type="PANTHER" id="PTHR45125:SF51">
    <property type="entry name" value="F21J9.4-RELATED"/>
    <property type="match status" value="1"/>
</dbReference>
<evidence type="ECO:0008006" key="8">
    <source>
        <dbReference type="Google" id="ProtNLM"/>
    </source>
</evidence>
<feature type="compositionally biased region" description="Low complexity" evidence="2">
    <location>
        <begin position="104"/>
        <end position="122"/>
    </location>
</feature>
<evidence type="ECO:0000259" key="4">
    <source>
        <dbReference type="Pfam" id="PF14303"/>
    </source>
</evidence>
<feature type="coiled-coil region" evidence="1">
    <location>
        <begin position="183"/>
        <end position="217"/>
    </location>
</feature>
<dbReference type="STRING" id="15368.A0A2K2DFA7"/>